<keyword evidence="1" id="KW-0812">Transmembrane</keyword>
<dbReference type="Proteomes" id="UP000179113">
    <property type="component" value="Unassembled WGS sequence"/>
</dbReference>
<evidence type="ECO:0000256" key="1">
    <source>
        <dbReference type="SAM" id="Phobius"/>
    </source>
</evidence>
<accession>A0A1F4WKS4</accession>
<organism evidence="2 3">
    <name type="scientific">candidate division WWE3 bacterium RIFOXYC1_FULL_39_7</name>
    <dbReference type="NCBI Taxonomy" id="1802643"/>
    <lineage>
        <taxon>Bacteria</taxon>
        <taxon>Katanobacteria</taxon>
    </lineage>
</organism>
<sequence length="398" mass="46659">MKKLKMLDERSVIEFEMLTWQEASQGRIYLGSRDVQKYLVTPDYWKEITREELRKAEILAISKVMLEKHPDIFTKANVTSKVKLMVLTLVSAGLVARIDEEEIMKPIWLQTAREPFWGIDFLHRKVSLAIFLVFALYPFIFFALAPDFFPKPDDFFWHERVGVSFFTFFAFSWFLGLIHELAHFAIAKINGLKTTIRFSYRLNYLVLETSTPDVYSLPKKWRLTLYASGIVVDLIVITIIYDILALTPLPLWGLLKQAVLVEWLGILWQFMFFMKTDIYYLLRDTVGFENLHQDAVLRIKTFLLRTTNLADYSAQRRRWINIYALFIIFGTVVAVVRYGFYYLPIVFSLLALAIQNLLDGIVLGNLYLFIDGLVVVLVEVFSFSLLFYLLLRNRVNRR</sequence>
<evidence type="ECO:0000313" key="2">
    <source>
        <dbReference type="EMBL" id="OGC70000.1"/>
    </source>
</evidence>
<dbReference type="AlphaFoldDB" id="A0A1F4WKS4"/>
<feature type="transmembrane region" description="Helical" evidence="1">
    <location>
        <begin position="251"/>
        <end position="273"/>
    </location>
</feature>
<protein>
    <submittedName>
        <fullName evidence="2">Uncharacterized protein</fullName>
    </submittedName>
</protein>
<feature type="transmembrane region" description="Helical" evidence="1">
    <location>
        <begin position="322"/>
        <end position="354"/>
    </location>
</feature>
<comment type="caution">
    <text evidence="2">The sequence shown here is derived from an EMBL/GenBank/DDBJ whole genome shotgun (WGS) entry which is preliminary data.</text>
</comment>
<feature type="transmembrane region" description="Helical" evidence="1">
    <location>
        <begin position="165"/>
        <end position="187"/>
    </location>
</feature>
<reference evidence="2 3" key="1">
    <citation type="journal article" date="2016" name="Nat. Commun.">
        <title>Thousands of microbial genomes shed light on interconnected biogeochemical processes in an aquifer system.</title>
        <authorList>
            <person name="Anantharaman K."/>
            <person name="Brown C.T."/>
            <person name="Hug L.A."/>
            <person name="Sharon I."/>
            <person name="Castelle C.J."/>
            <person name="Probst A.J."/>
            <person name="Thomas B.C."/>
            <person name="Singh A."/>
            <person name="Wilkins M.J."/>
            <person name="Karaoz U."/>
            <person name="Brodie E.L."/>
            <person name="Williams K.H."/>
            <person name="Hubbard S.S."/>
            <person name="Banfield J.F."/>
        </authorList>
    </citation>
    <scope>NUCLEOTIDE SEQUENCE [LARGE SCALE GENOMIC DNA]</scope>
</reference>
<name>A0A1F4WKS4_UNCKA</name>
<gene>
    <name evidence="2" type="ORF">A2415_03610</name>
</gene>
<evidence type="ECO:0000313" key="3">
    <source>
        <dbReference type="Proteomes" id="UP000179113"/>
    </source>
</evidence>
<feature type="transmembrane region" description="Helical" evidence="1">
    <location>
        <begin position="126"/>
        <end position="145"/>
    </location>
</feature>
<proteinExistence type="predicted"/>
<dbReference type="EMBL" id="MEWA01000013">
    <property type="protein sequence ID" value="OGC70000.1"/>
    <property type="molecule type" value="Genomic_DNA"/>
</dbReference>
<keyword evidence="1" id="KW-0472">Membrane</keyword>
<feature type="transmembrane region" description="Helical" evidence="1">
    <location>
        <begin position="366"/>
        <end position="391"/>
    </location>
</feature>
<feature type="transmembrane region" description="Helical" evidence="1">
    <location>
        <begin position="223"/>
        <end position="245"/>
    </location>
</feature>
<keyword evidence="1" id="KW-1133">Transmembrane helix</keyword>